<feature type="region of interest" description="Disordered" evidence="1">
    <location>
        <begin position="148"/>
        <end position="171"/>
    </location>
</feature>
<gene>
    <name evidence="2" type="ORF">V6N12_024312</name>
</gene>
<evidence type="ECO:0000313" key="3">
    <source>
        <dbReference type="Proteomes" id="UP001472677"/>
    </source>
</evidence>
<reference evidence="2 3" key="1">
    <citation type="journal article" date="2024" name="G3 (Bethesda)">
        <title>Genome assembly of Hibiscus sabdariffa L. provides insights into metabolisms of medicinal natural products.</title>
        <authorList>
            <person name="Kim T."/>
        </authorList>
    </citation>
    <scope>NUCLEOTIDE SEQUENCE [LARGE SCALE GENOMIC DNA]</scope>
    <source>
        <strain evidence="2">TK-2024</strain>
        <tissue evidence="2">Old leaves</tissue>
    </source>
</reference>
<dbReference type="EMBL" id="JBBPBM010000004">
    <property type="protein sequence ID" value="KAK8589923.1"/>
    <property type="molecule type" value="Genomic_DNA"/>
</dbReference>
<proteinExistence type="predicted"/>
<protein>
    <submittedName>
        <fullName evidence="2">Uncharacterized protein</fullName>
    </submittedName>
</protein>
<evidence type="ECO:0000313" key="2">
    <source>
        <dbReference type="EMBL" id="KAK8589923.1"/>
    </source>
</evidence>
<organism evidence="2 3">
    <name type="scientific">Hibiscus sabdariffa</name>
    <name type="common">roselle</name>
    <dbReference type="NCBI Taxonomy" id="183260"/>
    <lineage>
        <taxon>Eukaryota</taxon>
        <taxon>Viridiplantae</taxon>
        <taxon>Streptophyta</taxon>
        <taxon>Embryophyta</taxon>
        <taxon>Tracheophyta</taxon>
        <taxon>Spermatophyta</taxon>
        <taxon>Magnoliopsida</taxon>
        <taxon>eudicotyledons</taxon>
        <taxon>Gunneridae</taxon>
        <taxon>Pentapetalae</taxon>
        <taxon>rosids</taxon>
        <taxon>malvids</taxon>
        <taxon>Malvales</taxon>
        <taxon>Malvaceae</taxon>
        <taxon>Malvoideae</taxon>
        <taxon>Hibiscus</taxon>
    </lineage>
</organism>
<evidence type="ECO:0000256" key="1">
    <source>
        <dbReference type="SAM" id="MobiDB-lite"/>
    </source>
</evidence>
<accession>A0ABR2G071</accession>
<dbReference type="Proteomes" id="UP001472677">
    <property type="component" value="Unassembled WGS sequence"/>
</dbReference>
<comment type="caution">
    <text evidence="2">The sequence shown here is derived from an EMBL/GenBank/DDBJ whole genome shotgun (WGS) entry which is preliminary data.</text>
</comment>
<sequence length="171" mass="18110">MVDYLRIVTDDDATNVPKTLVDPNTTVLLVVVFEQQLGAATAPCGNTVAPTTDPKLAAANFPPATTVAIINAQKVVATNGVHMAPLVSPNSLIGPTGYIDFLANPIETNNDAPLLIDNMCLNVIPTTILPSQFVGGLDNGMATNDKEAPALISRGTNRRSFMQDDNKLKRP</sequence>
<keyword evidence="3" id="KW-1185">Reference proteome</keyword>
<feature type="compositionally biased region" description="Basic and acidic residues" evidence="1">
    <location>
        <begin position="161"/>
        <end position="171"/>
    </location>
</feature>
<name>A0ABR2G071_9ROSI</name>